<evidence type="ECO:0000256" key="3">
    <source>
        <dbReference type="ARBA" id="ARBA00022827"/>
    </source>
</evidence>
<dbReference type="EMBL" id="CBTN010000023">
    <property type="protein sequence ID" value="CDH54426.1"/>
    <property type="molecule type" value="Genomic_DNA"/>
</dbReference>
<comment type="similarity">
    <text evidence="1">Belongs to the paxM FAD-dependent monooxygenase family.</text>
</comment>
<proteinExistence type="inferred from homology"/>
<dbReference type="Pfam" id="PF01494">
    <property type="entry name" value="FAD_binding_3"/>
    <property type="match status" value="1"/>
</dbReference>
<dbReference type="SUPFAM" id="SSF54373">
    <property type="entry name" value="FAD-linked reductases, C-terminal domain"/>
    <property type="match status" value="1"/>
</dbReference>
<feature type="domain" description="FAD-binding" evidence="6">
    <location>
        <begin position="7"/>
        <end position="358"/>
    </location>
</feature>
<organism evidence="7 8">
    <name type="scientific">Lichtheimia corymbifera JMRC:FSU:9682</name>
    <dbReference type="NCBI Taxonomy" id="1263082"/>
    <lineage>
        <taxon>Eukaryota</taxon>
        <taxon>Fungi</taxon>
        <taxon>Fungi incertae sedis</taxon>
        <taxon>Mucoromycota</taxon>
        <taxon>Mucoromycotina</taxon>
        <taxon>Mucoromycetes</taxon>
        <taxon>Mucorales</taxon>
        <taxon>Lichtheimiaceae</taxon>
        <taxon>Lichtheimia</taxon>
    </lineage>
</organism>
<reference evidence="7" key="1">
    <citation type="submission" date="2013-08" db="EMBL/GenBank/DDBJ databases">
        <title>Gene expansion shapes genome architecture in the human pathogen Lichtheimia corymbifera: an evolutionary genomics analysis in the ancient terrestrial Mucorales (Mucoromycotina).</title>
        <authorList>
            <person name="Schwartze V.U."/>
            <person name="Winter S."/>
            <person name="Shelest E."/>
            <person name="Marcet-Houben M."/>
            <person name="Horn F."/>
            <person name="Wehner S."/>
            <person name="Hoffmann K."/>
            <person name="Riege K."/>
            <person name="Sammeth M."/>
            <person name="Nowrousian M."/>
            <person name="Valiante V."/>
            <person name="Linde J."/>
            <person name="Jacobsen I.D."/>
            <person name="Marz M."/>
            <person name="Brakhage A.A."/>
            <person name="Gabaldon T."/>
            <person name="Bocker S."/>
            <person name="Voigt K."/>
        </authorList>
    </citation>
    <scope>NUCLEOTIDE SEQUENCE [LARGE SCALE GENOMIC DNA]</scope>
    <source>
        <strain evidence="7">FSU 9682</strain>
    </source>
</reference>
<dbReference type="SUPFAM" id="SSF51905">
    <property type="entry name" value="FAD/NAD(P)-binding domain"/>
    <property type="match status" value="1"/>
</dbReference>
<name>A0A068RZJ8_9FUNG</name>
<keyword evidence="3" id="KW-0274">FAD</keyword>
<dbReference type="PRINTS" id="PR00420">
    <property type="entry name" value="RNGMNOXGNASE"/>
</dbReference>
<comment type="caution">
    <text evidence="7">The sequence shown here is derived from an EMBL/GenBank/DDBJ whole genome shotgun (WGS) entry which is preliminary data.</text>
</comment>
<dbReference type="GO" id="GO:0071949">
    <property type="term" value="F:FAD binding"/>
    <property type="evidence" value="ECO:0007669"/>
    <property type="project" value="InterPro"/>
</dbReference>
<keyword evidence="5" id="KW-0503">Monooxygenase</keyword>
<evidence type="ECO:0000256" key="1">
    <source>
        <dbReference type="ARBA" id="ARBA00007992"/>
    </source>
</evidence>
<dbReference type="Proteomes" id="UP000027586">
    <property type="component" value="Unassembled WGS sequence"/>
</dbReference>
<evidence type="ECO:0000259" key="6">
    <source>
        <dbReference type="Pfam" id="PF01494"/>
    </source>
</evidence>
<dbReference type="InterPro" id="IPR050493">
    <property type="entry name" value="FAD-dep_Monooxygenase_BioMet"/>
</dbReference>
<dbReference type="PANTHER" id="PTHR13789">
    <property type="entry name" value="MONOOXYGENASE"/>
    <property type="match status" value="1"/>
</dbReference>
<protein>
    <submittedName>
        <fullName evidence="7">Salicylate hydroxylase</fullName>
    </submittedName>
</protein>
<evidence type="ECO:0000313" key="8">
    <source>
        <dbReference type="Proteomes" id="UP000027586"/>
    </source>
</evidence>
<keyword evidence="8" id="KW-1185">Reference proteome</keyword>
<evidence type="ECO:0000256" key="2">
    <source>
        <dbReference type="ARBA" id="ARBA00022630"/>
    </source>
</evidence>
<sequence length="435" mass="48261">MVSQVTLDIVIVGGGLGGLATAIAVRKAGHNVTVLEGATALSEVGAGIQVPPNTTRLLDQWNLYERFKEKVVWPANINMRRFSTGEVIGPTPLLPKMVDTYGYPYWLIHRADYQQLLYDAAVELGAKVILNARVDKVDDATATVFLENGDTFKGDLIVGADGIRSRVRLAVMPDEEVLPRVSTNCAYRATVPVDKMRADPMVSYLMDDPNSNCWIGYRRHVMAYPIRNGQLYNLVMSHPGQADVGQWNEPGNLEEMKWHYRKFDPIIRHVLDKVDHCLKWTLADLPVLSNWVSPSGRIVLIGDAAHAMLPYLAQGAAQAVEDGATLGVLLTGIESKNEVPALMTVYEKLRRPRAERIQKGAYENGDIWHMPDGDEQQLRDLGMSGRLPAGARNPNQWADGDFQPWLFGHNAITVAQKRLAEYKSGKEAVDDVARL</sequence>
<evidence type="ECO:0000313" key="7">
    <source>
        <dbReference type="EMBL" id="CDH54426.1"/>
    </source>
</evidence>
<gene>
    <name evidence="7" type="ORF">LCOR_05672.1</name>
</gene>
<dbReference type="VEuPathDB" id="FungiDB:LCOR_05672.1"/>
<dbReference type="Gene3D" id="3.50.50.60">
    <property type="entry name" value="FAD/NAD(P)-binding domain"/>
    <property type="match status" value="1"/>
</dbReference>
<dbReference type="OrthoDB" id="9993796at2759"/>
<keyword evidence="4" id="KW-0560">Oxidoreductase</keyword>
<dbReference type="AlphaFoldDB" id="A0A068RZJ8"/>
<accession>A0A068RZJ8</accession>
<evidence type="ECO:0000256" key="5">
    <source>
        <dbReference type="ARBA" id="ARBA00023033"/>
    </source>
</evidence>
<dbReference type="GO" id="GO:0004497">
    <property type="term" value="F:monooxygenase activity"/>
    <property type="evidence" value="ECO:0007669"/>
    <property type="project" value="UniProtKB-KW"/>
</dbReference>
<evidence type="ECO:0000256" key="4">
    <source>
        <dbReference type="ARBA" id="ARBA00023002"/>
    </source>
</evidence>
<dbReference type="InterPro" id="IPR002938">
    <property type="entry name" value="FAD-bd"/>
</dbReference>
<keyword evidence="2" id="KW-0285">Flavoprotein</keyword>
<dbReference type="InterPro" id="IPR036188">
    <property type="entry name" value="FAD/NAD-bd_sf"/>
</dbReference>
<dbReference type="PANTHER" id="PTHR13789:SF147">
    <property type="entry name" value="PUTATIVE (AFU_ORTHOLOGUE AFUA_2G01950)-RELATED"/>
    <property type="match status" value="1"/>
</dbReference>
<dbReference type="FunFam" id="3.50.50.60:FF:000115">
    <property type="entry name" value="Salicylate hydroxylase, putative"/>
    <property type="match status" value="1"/>
</dbReference>
<dbReference type="STRING" id="1263082.A0A068RZJ8"/>